<gene>
    <name evidence="2" type="ordered locus">Mrub_3037</name>
</gene>
<keyword evidence="3" id="KW-1185">Reference proteome</keyword>
<evidence type="ECO:0000256" key="1">
    <source>
        <dbReference type="SAM" id="SignalP"/>
    </source>
</evidence>
<evidence type="ECO:0000313" key="3">
    <source>
        <dbReference type="Proteomes" id="UP000006655"/>
    </source>
</evidence>
<proteinExistence type="predicted"/>
<keyword evidence="1" id="KW-0732">Signal</keyword>
<evidence type="ECO:0008006" key="4">
    <source>
        <dbReference type="Google" id="ProtNLM"/>
    </source>
</evidence>
<name>A0A806CXT1_MEIRD</name>
<dbReference type="KEGG" id="mrb:Mrub_3037"/>
<accession>A0A806CXT1</accession>
<dbReference type="AlphaFoldDB" id="A0A806CXT1"/>
<dbReference type="EMBL" id="CP001743">
    <property type="protein sequence ID" value="ADD29781.1"/>
    <property type="molecule type" value="Genomic_DNA"/>
</dbReference>
<protein>
    <recommendedName>
        <fullName evidence="4">Transporter</fullName>
    </recommendedName>
</protein>
<dbReference type="RefSeq" id="WP_013015279.1">
    <property type="nucleotide sequence ID" value="NC_013946.1"/>
</dbReference>
<sequence>MRRLWGVLLVLSGLALAQSQPIDSLVRPQDRPGQLRYSLALRYAPLQTSGLGEEAERGIFAFTRVEHGLLLSGALELTLDATWKAFVGLSPEMVYFQTERRFAQELERLGGYELALGGLLGLEARLPGWGGLEPRVAIALGYPWALQYSLSLSLIRDPVVLVAQMSLNDALNERPTQLSFTLGTGFVANERISMQLAGELGLSLEPLILPSAGLRLKTTYTLEARSEQQLASLLSLQATGEQLRLGWGLDLGGILR</sequence>
<feature type="chain" id="PRO_5032393392" description="Transporter" evidence="1">
    <location>
        <begin position="18"/>
        <end position="256"/>
    </location>
</feature>
<feature type="signal peptide" evidence="1">
    <location>
        <begin position="1"/>
        <end position="17"/>
    </location>
</feature>
<dbReference type="Proteomes" id="UP000006655">
    <property type="component" value="Chromosome"/>
</dbReference>
<organism evidence="2 3">
    <name type="scientific">Meiothermus ruber (strain ATCC 35948 / DSM 1279 / VKM B-1258 / 21)</name>
    <name type="common">Thermus ruber</name>
    <dbReference type="NCBI Taxonomy" id="504728"/>
    <lineage>
        <taxon>Bacteria</taxon>
        <taxon>Thermotogati</taxon>
        <taxon>Deinococcota</taxon>
        <taxon>Deinococci</taxon>
        <taxon>Thermales</taxon>
        <taxon>Thermaceae</taxon>
        <taxon>Meiothermus</taxon>
    </lineage>
</organism>
<reference evidence="2 3" key="1">
    <citation type="journal article" date="2010" name="Stand. Genomic Sci.">
        <title>Complete genome sequence of Meiothermus ruber type strain (21).</title>
        <authorList>
            <person name="Tindall B.J."/>
            <person name="Sikorski J."/>
            <person name="Lucas S."/>
            <person name="Goltsman E."/>
            <person name="Copeland A."/>
            <person name="Glavina Del Rio T."/>
            <person name="Nolan M."/>
            <person name="Tice H."/>
            <person name="Cheng J.F."/>
            <person name="Han C."/>
            <person name="Pitluck S."/>
            <person name="Liolios K."/>
            <person name="Ivanova N."/>
            <person name="Mavromatis K."/>
            <person name="Ovchinnikova G."/>
            <person name="Pati A."/>
            <person name="Fahnrich R."/>
            <person name="Goodwin L."/>
            <person name="Chen A."/>
            <person name="Palaniappan K."/>
            <person name="Land M."/>
            <person name="Hauser L."/>
            <person name="Chang Y.J."/>
            <person name="Jeffries C.D."/>
            <person name="Rohde M."/>
            <person name="Goker M."/>
            <person name="Woyke T."/>
            <person name="Bristow J."/>
            <person name="Eisen J.A."/>
            <person name="Markowitz V."/>
            <person name="Hugenholtz P."/>
            <person name="Kyrpides N.C."/>
            <person name="Klenk H.P."/>
            <person name="Lapidus A."/>
        </authorList>
    </citation>
    <scope>NUCLEOTIDE SEQUENCE [LARGE SCALE GENOMIC DNA]</scope>
    <source>
        <strain evidence="3">ATCC 35948 / DSM 1279 / VKM B-1258 / 21</strain>
    </source>
</reference>
<evidence type="ECO:0000313" key="2">
    <source>
        <dbReference type="EMBL" id="ADD29781.1"/>
    </source>
</evidence>